<evidence type="ECO:0000313" key="2">
    <source>
        <dbReference type="Proteomes" id="UP000503405"/>
    </source>
</evidence>
<gene>
    <name evidence="1" type="ORF">Izhevsk_82</name>
</gene>
<dbReference type="EMBL" id="MT254578">
    <property type="protein sequence ID" value="QIW89763.1"/>
    <property type="molecule type" value="Genomic_DNA"/>
</dbReference>
<reference evidence="1 2" key="1">
    <citation type="submission" date="2020-03" db="EMBL/GenBank/DDBJ databases">
        <authorList>
            <person name="Skorynina A."/>
            <person name="Kazantseva O."/>
            <person name="Baycher S."/>
            <person name="Piligrimova E."/>
            <person name="Kuliabin V."/>
            <person name="Shadrin A."/>
        </authorList>
    </citation>
    <scope>NUCLEOTIDE SEQUENCE [LARGE SCALE GENOMIC DNA]</scope>
</reference>
<evidence type="ECO:0000313" key="1">
    <source>
        <dbReference type="EMBL" id="QIW89763.1"/>
    </source>
</evidence>
<name>A0A6H0X644_9CAUD</name>
<organism evidence="1 2">
    <name type="scientific">Bacillus phage Izhevsk</name>
    <dbReference type="NCBI Taxonomy" id="2724322"/>
    <lineage>
        <taxon>Viruses</taxon>
        <taxon>Duplodnaviria</taxon>
        <taxon>Heunggongvirae</taxon>
        <taxon>Uroviricota</taxon>
        <taxon>Caudoviricetes</taxon>
        <taxon>Joanripponvirinae</taxon>
        <taxon>Tsamsavirus</taxon>
        <taxon>Tsamsavirus izhevsk</taxon>
    </lineage>
</organism>
<keyword evidence="2" id="KW-1185">Reference proteome</keyword>
<accession>A0A6H0X644</accession>
<sequence length="126" mass="14870">MTTTLNDIDGFIQSLNLPQESKVLFQTFGDCHSFYITCYGRNDCITDDLLDYREKKLEESNITLDMFMDMCYNDLRVAFETTFLQAFTQEQIMLIDYKLTINHTDLETIYNGFQKNPNKNILKYVL</sequence>
<dbReference type="Proteomes" id="UP000503405">
    <property type="component" value="Segment"/>
</dbReference>
<protein>
    <submittedName>
        <fullName evidence="1">Uncharacterized protein</fullName>
    </submittedName>
</protein>
<proteinExistence type="predicted"/>